<feature type="region of interest" description="Disordered" evidence="2">
    <location>
        <begin position="1"/>
        <end position="171"/>
    </location>
</feature>
<feature type="compositionally biased region" description="Low complexity" evidence="2">
    <location>
        <begin position="8"/>
        <end position="25"/>
    </location>
</feature>
<organism evidence="3 4">
    <name type="scientific">Acrocarpospora phusangensis</name>
    <dbReference type="NCBI Taxonomy" id="1070424"/>
    <lineage>
        <taxon>Bacteria</taxon>
        <taxon>Bacillati</taxon>
        <taxon>Actinomycetota</taxon>
        <taxon>Actinomycetes</taxon>
        <taxon>Streptosporangiales</taxon>
        <taxon>Streptosporangiaceae</taxon>
        <taxon>Acrocarpospora</taxon>
    </lineage>
</organism>
<feature type="compositionally biased region" description="Polar residues" evidence="2">
    <location>
        <begin position="144"/>
        <end position="171"/>
    </location>
</feature>
<dbReference type="AlphaFoldDB" id="A0A919UJG6"/>
<feature type="region of interest" description="Disordered" evidence="2">
    <location>
        <begin position="897"/>
        <end position="930"/>
    </location>
</feature>
<sequence>MTEPTPPTTNQTPTEGTPTPSSSAPVRPPATSPSTASSVRSTVRGVPTLPQPTRETATRRTKTNRSATTKPTPSATASSDLGSPFAGQDETPQSADSDKANAATPIGQDITPANNATMTGQDTTAPSKRTTVELSTAAAKETAADQSDTATGETDTVKLSTTATKETAADQSDIATGKTDTVELSTTGTEEVSVNQGATAVGEADAVERESIPAKEVNASRGSGAVVPARTMAAGSTRAVSSVLTPQVTENVVGDRVLVAVQAINISRLSTHPVPTVPGTLIVVAGAGPKDSNGAGKSSFIAAITALLGDEQWRFASGAKAVSELLFNAELAAQGDQQWASADHGYIIGVFDVPSAGLPITVWVRVNQEAPHLEVRWTDGVCLARAASEADRVSRADELWAELPKSAGRRDVVARDLTRVLYGDRVRCVSFLSTSVRSKVATNLLSQPLNEISPERIFEAIAALTGLDAELDQEREARRDEHAKRVRAAQAEERLREFESDSAALLTTFDRRDQARDRLAEALRFWRGRLARRLVDAADRDADLATELAAHQDTADTTADAIAAVRTEISGLKDDSLDRALASARRELASTQVRANKLETERAVIQNTADELRAQIPALEDLQRQADGLDVPTANAELADARRVLNEALKAQGVADREAQTAETALQEAESGPASAQLNALAAAGLPAAGLLDALDVAEHAHDTLATPGGWPHDLAVIVDSGDMRAAAHALADLPGSVLVSSAGVTVVGAFEEAVTGRDARIKAAEQRLVRARDTQERALRTVRQAEDGVAAAERRVEGADAAVRLAEIHQRLTNQRDQLTILQTTITELTPALDTAEQEVSALDFRARTRNMEVERLDGRRQRLESERDQARTRAAQVTAERQALDLPALASEWSAHWPPMSPNRLGNPPAPKAAATSANPVGSHTPASHVPVSLTPETHALEAHALEKARAWLADADHLTADEWWRAAERHLDAALRATFSETDETPEELDFLIKERRSGRSAQELATFPALCASLASYLRSQEEFERHQRHQIESQVTSRRRDLSAATKGAEEAAQSTAVHRAALTEAIKARLTRVAEEFGKLDTGYGGYGATLDFPVPAAPADPEQRWSWRVIPKWRRGEAQTYVPYNRRANTALMDEKAVKLVCAAAIASSGGTHLTLVLDELGRNLGKEHRREAVSLFRRIGETHGITVIGALQDDMEPYAIDACGQYIKLRRSSDATPYNDPPIIIAHDRHPERVHTLAPWITRPTPDQAAGNPA</sequence>
<feature type="coiled-coil region" evidence="1">
    <location>
        <begin position="855"/>
        <end position="882"/>
    </location>
</feature>
<feature type="compositionally biased region" description="Polar residues" evidence="2">
    <location>
        <begin position="918"/>
        <end position="928"/>
    </location>
</feature>
<dbReference type="Proteomes" id="UP000640052">
    <property type="component" value="Unassembled WGS sequence"/>
</dbReference>
<feature type="compositionally biased region" description="Polar residues" evidence="2">
    <location>
        <begin position="111"/>
        <end position="134"/>
    </location>
</feature>
<reference evidence="3" key="1">
    <citation type="submission" date="2021-01" db="EMBL/GenBank/DDBJ databases">
        <title>Whole genome shotgun sequence of Acrocarpospora phusangensis NBRC 108782.</title>
        <authorList>
            <person name="Komaki H."/>
            <person name="Tamura T."/>
        </authorList>
    </citation>
    <scope>NUCLEOTIDE SEQUENCE</scope>
    <source>
        <strain evidence="3">NBRC 108782</strain>
    </source>
</reference>
<proteinExistence type="predicted"/>
<keyword evidence="1" id="KW-0175">Coiled coil</keyword>
<dbReference type="EMBL" id="BOOA01000015">
    <property type="protein sequence ID" value="GIH24049.1"/>
    <property type="molecule type" value="Genomic_DNA"/>
</dbReference>
<protein>
    <recommendedName>
        <fullName evidence="5">Chromosome partitioning protein ParA</fullName>
    </recommendedName>
</protein>
<evidence type="ECO:0000313" key="4">
    <source>
        <dbReference type="Proteomes" id="UP000640052"/>
    </source>
</evidence>
<feature type="compositionally biased region" description="Low complexity" evidence="2">
    <location>
        <begin position="32"/>
        <end position="44"/>
    </location>
</feature>
<evidence type="ECO:0000256" key="1">
    <source>
        <dbReference type="SAM" id="Coils"/>
    </source>
</evidence>
<feature type="coiled-coil region" evidence="1">
    <location>
        <begin position="581"/>
        <end position="615"/>
    </location>
</feature>
<dbReference type="Gene3D" id="3.40.50.300">
    <property type="entry name" value="P-loop containing nucleotide triphosphate hydrolases"/>
    <property type="match status" value="1"/>
</dbReference>
<dbReference type="InterPro" id="IPR027417">
    <property type="entry name" value="P-loop_NTPase"/>
</dbReference>
<feature type="coiled-coil region" evidence="1">
    <location>
        <begin position="762"/>
        <end position="803"/>
    </location>
</feature>
<accession>A0A919UJG6</accession>
<evidence type="ECO:0008006" key="5">
    <source>
        <dbReference type="Google" id="ProtNLM"/>
    </source>
</evidence>
<name>A0A919UJG6_9ACTN</name>
<comment type="caution">
    <text evidence="3">The sequence shown here is derived from an EMBL/GenBank/DDBJ whole genome shotgun (WGS) entry which is preliminary data.</text>
</comment>
<evidence type="ECO:0000313" key="3">
    <source>
        <dbReference type="EMBL" id="GIH24049.1"/>
    </source>
</evidence>
<gene>
    <name evidence="3" type="ORF">Aph01nite_23590</name>
</gene>
<feature type="compositionally biased region" description="Low complexity" evidence="2">
    <location>
        <begin position="66"/>
        <end position="79"/>
    </location>
</feature>
<evidence type="ECO:0000256" key="2">
    <source>
        <dbReference type="SAM" id="MobiDB-lite"/>
    </source>
</evidence>
<feature type="region of interest" description="Disordered" evidence="2">
    <location>
        <begin position="1030"/>
        <end position="1058"/>
    </location>
</feature>
<keyword evidence="4" id="KW-1185">Reference proteome</keyword>